<dbReference type="GO" id="GO:0032259">
    <property type="term" value="P:methylation"/>
    <property type="evidence" value="ECO:0007669"/>
    <property type="project" value="UniProtKB-KW"/>
</dbReference>
<dbReference type="OrthoDB" id="9786503at2"/>
<dbReference type="PANTHER" id="PTHR43464:SF19">
    <property type="entry name" value="UBIQUINONE BIOSYNTHESIS O-METHYLTRANSFERASE, MITOCHONDRIAL"/>
    <property type="match status" value="1"/>
</dbReference>
<evidence type="ECO:0000256" key="3">
    <source>
        <dbReference type="ARBA" id="ARBA00022691"/>
    </source>
</evidence>
<proteinExistence type="predicted"/>
<dbReference type="EMBL" id="SLXQ01000004">
    <property type="protein sequence ID" value="TCP53454.1"/>
    <property type="molecule type" value="Genomic_DNA"/>
</dbReference>
<evidence type="ECO:0000259" key="4">
    <source>
        <dbReference type="Pfam" id="PF13649"/>
    </source>
</evidence>
<gene>
    <name evidence="5" type="ORF">EV191_10421</name>
</gene>
<evidence type="ECO:0000256" key="2">
    <source>
        <dbReference type="ARBA" id="ARBA00022679"/>
    </source>
</evidence>
<dbReference type="SUPFAM" id="SSF53335">
    <property type="entry name" value="S-adenosyl-L-methionine-dependent methyltransferases"/>
    <property type="match status" value="1"/>
</dbReference>
<organism evidence="5 6">
    <name type="scientific">Tamaricihabitans halophyticus</name>
    <dbReference type="NCBI Taxonomy" id="1262583"/>
    <lineage>
        <taxon>Bacteria</taxon>
        <taxon>Bacillati</taxon>
        <taxon>Actinomycetota</taxon>
        <taxon>Actinomycetes</taxon>
        <taxon>Pseudonocardiales</taxon>
        <taxon>Pseudonocardiaceae</taxon>
        <taxon>Tamaricihabitans</taxon>
    </lineage>
</organism>
<evidence type="ECO:0000313" key="5">
    <source>
        <dbReference type="EMBL" id="TCP53454.1"/>
    </source>
</evidence>
<dbReference type="InterPro" id="IPR029063">
    <property type="entry name" value="SAM-dependent_MTases_sf"/>
</dbReference>
<dbReference type="Gene3D" id="3.40.50.150">
    <property type="entry name" value="Vaccinia Virus protein VP39"/>
    <property type="match status" value="1"/>
</dbReference>
<dbReference type="PANTHER" id="PTHR43464">
    <property type="entry name" value="METHYLTRANSFERASE"/>
    <property type="match status" value="1"/>
</dbReference>
<dbReference type="Proteomes" id="UP000294911">
    <property type="component" value="Unassembled WGS sequence"/>
</dbReference>
<comment type="caution">
    <text evidence="5">The sequence shown here is derived from an EMBL/GenBank/DDBJ whole genome shotgun (WGS) entry which is preliminary data.</text>
</comment>
<dbReference type="GO" id="GO:0008168">
    <property type="term" value="F:methyltransferase activity"/>
    <property type="evidence" value="ECO:0007669"/>
    <property type="project" value="UniProtKB-KW"/>
</dbReference>
<keyword evidence="2 5" id="KW-0808">Transferase</keyword>
<keyword evidence="1 5" id="KW-0489">Methyltransferase</keyword>
<name>A0A4R2QW23_9PSEU</name>
<protein>
    <submittedName>
        <fullName evidence="5">Methyltransferase family protein</fullName>
    </submittedName>
</protein>
<keyword evidence="3" id="KW-0949">S-adenosyl-L-methionine</keyword>
<evidence type="ECO:0000313" key="6">
    <source>
        <dbReference type="Proteomes" id="UP000294911"/>
    </source>
</evidence>
<dbReference type="CDD" id="cd02440">
    <property type="entry name" value="AdoMet_MTases"/>
    <property type="match status" value="1"/>
</dbReference>
<dbReference type="Pfam" id="PF13649">
    <property type="entry name" value="Methyltransf_25"/>
    <property type="match status" value="1"/>
</dbReference>
<dbReference type="AlphaFoldDB" id="A0A4R2QW23"/>
<keyword evidence="6" id="KW-1185">Reference proteome</keyword>
<accession>A0A4R2QW23</accession>
<feature type="domain" description="Methyltransferase" evidence="4">
    <location>
        <begin position="38"/>
        <end position="128"/>
    </location>
</feature>
<reference evidence="5 6" key="1">
    <citation type="submission" date="2019-03" db="EMBL/GenBank/DDBJ databases">
        <title>Genomic Encyclopedia of Type Strains, Phase IV (KMG-IV): sequencing the most valuable type-strain genomes for metagenomic binning, comparative biology and taxonomic classification.</title>
        <authorList>
            <person name="Goeker M."/>
        </authorList>
    </citation>
    <scope>NUCLEOTIDE SEQUENCE [LARGE SCALE GENOMIC DNA]</scope>
    <source>
        <strain evidence="5 6">DSM 45765</strain>
    </source>
</reference>
<dbReference type="RefSeq" id="WP_132877187.1">
    <property type="nucleotide sequence ID" value="NZ_SLXQ01000004.1"/>
</dbReference>
<evidence type="ECO:0000256" key="1">
    <source>
        <dbReference type="ARBA" id="ARBA00022603"/>
    </source>
</evidence>
<sequence>MDQEFWDDQYRERGQRWSGRVNGGLRVEVAGMQPGRALDIGCGEGADAIWLANNGWQVTAIDISTVALERARAAAGTESRIDWQYADPRVSPPPRASFDLVSAQYFPIQREPEHATLRGLLDAVANGGILLVVSHLITGPPPADWQGPDPGEFYQPPEIAAHLDDHWSIEVNESRPRVDLPVDNPHHEDLVLRARRLA</sequence>
<dbReference type="InterPro" id="IPR041698">
    <property type="entry name" value="Methyltransf_25"/>
</dbReference>